<sequence>MDMFYSEVVKQWDALVCREEKLEYHINDDDGCISTKLSSPWRVRICEWCYQVTDAYGIDRAVVSIALSYLDRFVSLLRQEANDYEYQLAAITCLYTAVKVHSPRKVSVGSMVSLSQCNFEVHQIEHMEIRVASSLGWYLNPPTPFQFLDAIPSSIDDSYGG</sequence>
<reference evidence="2 3" key="2">
    <citation type="journal article" date="2008" name="Nature">
        <title>The Phaeodactylum genome reveals the evolutionary history of diatom genomes.</title>
        <authorList>
            <person name="Bowler C."/>
            <person name="Allen A.E."/>
            <person name="Badger J.H."/>
            <person name="Grimwood J."/>
            <person name="Jabbari K."/>
            <person name="Kuo A."/>
            <person name="Maheswari U."/>
            <person name="Martens C."/>
            <person name="Maumus F."/>
            <person name="Otillar R.P."/>
            <person name="Rayko E."/>
            <person name="Salamov A."/>
            <person name="Vandepoele K."/>
            <person name="Beszteri B."/>
            <person name="Gruber A."/>
            <person name="Heijde M."/>
            <person name="Katinka M."/>
            <person name="Mock T."/>
            <person name="Valentin K."/>
            <person name="Verret F."/>
            <person name="Berges J.A."/>
            <person name="Brownlee C."/>
            <person name="Cadoret J.P."/>
            <person name="Chiovitti A."/>
            <person name="Choi C.J."/>
            <person name="Coesel S."/>
            <person name="De Martino A."/>
            <person name="Detter J.C."/>
            <person name="Durkin C."/>
            <person name="Falciatore A."/>
            <person name="Fournet J."/>
            <person name="Haruta M."/>
            <person name="Huysman M.J."/>
            <person name="Jenkins B.D."/>
            <person name="Jiroutova K."/>
            <person name="Jorgensen R.E."/>
            <person name="Joubert Y."/>
            <person name="Kaplan A."/>
            <person name="Kroger N."/>
            <person name="Kroth P.G."/>
            <person name="La Roche J."/>
            <person name="Lindquist E."/>
            <person name="Lommer M."/>
            <person name="Martin-Jezequel V."/>
            <person name="Lopez P.J."/>
            <person name="Lucas S."/>
            <person name="Mangogna M."/>
            <person name="McGinnis K."/>
            <person name="Medlin L.K."/>
            <person name="Montsant A."/>
            <person name="Oudot-Le Secq M.P."/>
            <person name="Napoli C."/>
            <person name="Obornik M."/>
            <person name="Parker M.S."/>
            <person name="Petit J.L."/>
            <person name="Porcel B.M."/>
            <person name="Poulsen N."/>
            <person name="Robison M."/>
            <person name="Rychlewski L."/>
            <person name="Rynearson T.A."/>
            <person name="Schmutz J."/>
            <person name="Shapiro H."/>
            <person name="Siaut M."/>
            <person name="Stanley M."/>
            <person name="Sussman M.R."/>
            <person name="Taylor A.R."/>
            <person name="Vardi A."/>
            <person name="von Dassow P."/>
            <person name="Vyverman W."/>
            <person name="Willis A."/>
            <person name="Wyrwicz L.S."/>
            <person name="Rokhsar D.S."/>
            <person name="Weissenbach J."/>
            <person name="Armbrust E.V."/>
            <person name="Green B.R."/>
            <person name="Van de Peer Y."/>
            <person name="Grigoriev I.V."/>
        </authorList>
    </citation>
    <scope>NUCLEOTIDE SEQUENCE [LARGE SCALE GENOMIC DNA]</scope>
    <source>
        <strain evidence="2 3">CCMP1335</strain>
    </source>
</reference>
<reference evidence="2 3" key="1">
    <citation type="journal article" date="2004" name="Science">
        <title>The genome of the diatom Thalassiosira pseudonana: ecology, evolution, and metabolism.</title>
        <authorList>
            <person name="Armbrust E.V."/>
            <person name="Berges J.A."/>
            <person name="Bowler C."/>
            <person name="Green B.R."/>
            <person name="Martinez D."/>
            <person name="Putnam N.H."/>
            <person name="Zhou S."/>
            <person name="Allen A.E."/>
            <person name="Apt K.E."/>
            <person name="Bechner M."/>
            <person name="Brzezinski M.A."/>
            <person name="Chaal B.K."/>
            <person name="Chiovitti A."/>
            <person name="Davis A.K."/>
            <person name="Demarest M.S."/>
            <person name="Detter J.C."/>
            <person name="Glavina T."/>
            <person name="Goodstein D."/>
            <person name="Hadi M.Z."/>
            <person name="Hellsten U."/>
            <person name="Hildebrand M."/>
            <person name="Jenkins B.D."/>
            <person name="Jurka J."/>
            <person name="Kapitonov V.V."/>
            <person name="Kroger N."/>
            <person name="Lau W.W."/>
            <person name="Lane T.W."/>
            <person name="Larimer F.W."/>
            <person name="Lippmeier J.C."/>
            <person name="Lucas S."/>
            <person name="Medina M."/>
            <person name="Montsant A."/>
            <person name="Obornik M."/>
            <person name="Parker M.S."/>
            <person name="Palenik B."/>
            <person name="Pazour G.J."/>
            <person name="Richardson P.M."/>
            <person name="Rynearson T.A."/>
            <person name="Saito M.A."/>
            <person name="Schwartz D.C."/>
            <person name="Thamatrakoln K."/>
            <person name="Valentin K."/>
            <person name="Vardi A."/>
            <person name="Wilkerson F.P."/>
            <person name="Rokhsar D.S."/>
        </authorList>
    </citation>
    <scope>NUCLEOTIDE SEQUENCE [LARGE SCALE GENOMIC DNA]</scope>
    <source>
        <strain evidence="2 3">CCMP1335</strain>
    </source>
</reference>
<dbReference type="RefSeq" id="XP_002296417.1">
    <property type="nucleotide sequence ID" value="XM_002296381.1"/>
</dbReference>
<dbReference type="FunFam" id="1.10.472.10:FF:000093">
    <property type="entry name" value="Predicted protein"/>
    <property type="match status" value="1"/>
</dbReference>
<name>B8LBV4_THAPS</name>
<dbReference type="AlphaFoldDB" id="B8LBV4"/>
<dbReference type="InterPro" id="IPR039361">
    <property type="entry name" value="Cyclin"/>
</dbReference>
<proteinExistence type="predicted"/>
<keyword evidence="3" id="KW-1185">Reference proteome</keyword>
<dbReference type="EMBL" id="DS999415">
    <property type="protein sequence ID" value="EED87113.1"/>
    <property type="molecule type" value="Genomic_DNA"/>
</dbReference>
<gene>
    <name evidence="2" type="ORF">THAPSDRAFT_8727</name>
</gene>
<dbReference type="InterPro" id="IPR036915">
    <property type="entry name" value="Cyclin-like_sf"/>
</dbReference>
<evidence type="ECO:0000313" key="3">
    <source>
        <dbReference type="Proteomes" id="UP000001449"/>
    </source>
</evidence>
<organism evidence="2 3">
    <name type="scientific">Thalassiosira pseudonana</name>
    <name type="common">Marine diatom</name>
    <name type="synonym">Cyclotella nana</name>
    <dbReference type="NCBI Taxonomy" id="35128"/>
    <lineage>
        <taxon>Eukaryota</taxon>
        <taxon>Sar</taxon>
        <taxon>Stramenopiles</taxon>
        <taxon>Ochrophyta</taxon>
        <taxon>Bacillariophyta</taxon>
        <taxon>Coscinodiscophyceae</taxon>
        <taxon>Thalassiosirophycidae</taxon>
        <taxon>Thalassiosirales</taxon>
        <taxon>Thalassiosiraceae</taxon>
        <taxon>Thalassiosira</taxon>
    </lineage>
</organism>
<dbReference type="STRING" id="35128.B8LBV4"/>
<accession>B8LBV4</accession>
<feature type="domain" description="Cyclin N-terminal" evidence="1">
    <location>
        <begin position="20"/>
        <end position="140"/>
    </location>
</feature>
<dbReference type="KEGG" id="tps:THAPSDRAFT_8727"/>
<dbReference type="Pfam" id="PF00134">
    <property type="entry name" value="Cyclin_N"/>
    <property type="match status" value="1"/>
</dbReference>
<dbReference type="Proteomes" id="UP000001449">
    <property type="component" value="Chromosome 11"/>
</dbReference>
<dbReference type="InterPro" id="IPR006671">
    <property type="entry name" value="Cyclin_N"/>
</dbReference>
<dbReference type="HOGENOM" id="CLU_1647169_0_0_1"/>
<evidence type="ECO:0000313" key="2">
    <source>
        <dbReference type="EMBL" id="EED87113.1"/>
    </source>
</evidence>
<dbReference type="InParanoid" id="B8LBV4"/>
<protein>
    <recommendedName>
        <fullName evidence="1">Cyclin N-terminal domain-containing protein</fullName>
    </recommendedName>
</protein>
<dbReference type="GeneID" id="7443291"/>
<dbReference type="Gene3D" id="1.10.472.10">
    <property type="entry name" value="Cyclin-like"/>
    <property type="match status" value="2"/>
</dbReference>
<dbReference type="eggNOG" id="KOG0656">
    <property type="taxonomic scope" value="Eukaryota"/>
</dbReference>
<dbReference type="PaxDb" id="35128-Thaps8727"/>
<evidence type="ECO:0000259" key="1">
    <source>
        <dbReference type="Pfam" id="PF00134"/>
    </source>
</evidence>
<dbReference type="PANTHER" id="PTHR10177">
    <property type="entry name" value="CYCLINS"/>
    <property type="match status" value="1"/>
</dbReference>
<dbReference type="SUPFAM" id="SSF47954">
    <property type="entry name" value="Cyclin-like"/>
    <property type="match status" value="1"/>
</dbReference>